<accession>A0ABV2P5J3</accession>
<dbReference type="RefSeq" id="WP_354228723.1">
    <property type="nucleotide sequence ID" value="NZ_JBEPSN010000004.1"/>
</dbReference>
<evidence type="ECO:0000313" key="1">
    <source>
        <dbReference type="EMBL" id="MET4540033.1"/>
    </source>
</evidence>
<protein>
    <submittedName>
        <fullName evidence="1">Uncharacterized protein</fullName>
    </submittedName>
</protein>
<organism evidence="1 2">
    <name type="scientific">Arthrobacter bambusae</name>
    <dbReference type="NCBI Taxonomy" id="1338426"/>
    <lineage>
        <taxon>Bacteria</taxon>
        <taxon>Bacillati</taxon>
        <taxon>Actinomycetota</taxon>
        <taxon>Actinomycetes</taxon>
        <taxon>Micrococcales</taxon>
        <taxon>Micrococcaceae</taxon>
        <taxon>Arthrobacter</taxon>
    </lineage>
</organism>
<dbReference type="Proteomes" id="UP001549307">
    <property type="component" value="Unassembled WGS sequence"/>
</dbReference>
<dbReference type="EMBL" id="JBEPSN010000004">
    <property type="protein sequence ID" value="MET4540033.1"/>
    <property type="molecule type" value="Genomic_DNA"/>
</dbReference>
<name>A0ABV2P5J3_9MICC</name>
<proteinExistence type="predicted"/>
<keyword evidence="2" id="KW-1185">Reference proteome</keyword>
<dbReference type="GeneID" id="92752768"/>
<evidence type="ECO:0000313" key="2">
    <source>
        <dbReference type="Proteomes" id="UP001549307"/>
    </source>
</evidence>
<gene>
    <name evidence="1" type="ORF">ABIE37_001814</name>
</gene>
<reference evidence="1 2" key="1">
    <citation type="submission" date="2024-06" db="EMBL/GenBank/DDBJ databases">
        <title>Sorghum-associated microbial communities from plants grown in Nebraska, USA.</title>
        <authorList>
            <person name="Schachtman D."/>
        </authorList>
    </citation>
    <scope>NUCLEOTIDE SEQUENCE [LARGE SCALE GENOMIC DNA]</scope>
    <source>
        <strain evidence="1 2">3552</strain>
    </source>
</reference>
<comment type="caution">
    <text evidence="1">The sequence shown here is derived from an EMBL/GenBank/DDBJ whole genome shotgun (WGS) entry which is preliminary data.</text>
</comment>
<sequence>MTWQFCDNDHCPENWHWTTLAGTPEDCGGSDEHGAAEQENRERVVRSYFAA</sequence>